<evidence type="ECO:0000313" key="3">
    <source>
        <dbReference type="EMBL" id="MFL0249623.1"/>
    </source>
</evidence>
<evidence type="ECO:0000259" key="1">
    <source>
        <dbReference type="Pfam" id="PF04293"/>
    </source>
</evidence>
<accession>A0ABW8TD19</accession>
<dbReference type="InterPro" id="IPR056174">
    <property type="entry name" value="SpoVR_N"/>
</dbReference>
<dbReference type="EMBL" id="JBJIAA010000003">
    <property type="protein sequence ID" value="MFL0249623.1"/>
    <property type="molecule type" value="Genomic_DNA"/>
</dbReference>
<evidence type="ECO:0000313" key="4">
    <source>
        <dbReference type="Proteomes" id="UP001623592"/>
    </source>
</evidence>
<reference evidence="3 4" key="1">
    <citation type="submission" date="2024-11" db="EMBL/GenBank/DDBJ databases">
        <authorList>
            <person name="Heng Y.C."/>
            <person name="Lim A.C.H."/>
            <person name="Lee J.K.Y."/>
            <person name="Kittelmann S."/>
        </authorList>
    </citation>
    <scope>NUCLEOTIDE SEQUENCE [LARGE SCALE GENOMIC DNA]</scope>
    <source>
        <strain evidence="3 4">WILCCON 0114</strain>
    </source>
</reference>
<dbReference type="RefSeq" id="WP_406786292.1">
    <property type="nucleotide sequence ID" value="NZ_JBJIAA010000003.1"/>
</dbReference>
<dbReference type="InterPro" id="IPR007390">
    <property type="entry name" value="Spore_V_R"/>
</dbReference>
<dbReference type="PANTHER" id="PTHR30029">
    <property type="entry name" value="STAGE V SPORULATION PROTEIN R"/>
    <property type="match status" value="1"/>
</dbReference>
<protein>
    <submittedName>
        <fullName evidence="3">SpoVR family protein</fullName>
    </submittedName>
</protein>
<dbReference type="Pfam" id="PF24755">
    <property type="entry name" value="SpoVR_C"/>
    <property type="match status" value="1"/>
</dbReference>
<name>A0ABW8TD19_9CLOT</name>
<gene>
    <name evidence="3" type="ORF">ACJDT4_04245</name>
</gene>
<keyword evidence="4" id="KW-1185">Reference proteome</keyword>
<dbReference type="InterPro" id="IPR057008">
    <property type="entry name" value="SpoVR-like_C"/>
</dbReference>
<evidence type="ECO:0000259" key="2">
    <source>
        <dbReference type="Pfam" id="PF24755"/>
    </source>
</evidence>
<sequence length="473" mass="55944">MAGIKSNVNKGFEGGRVIENYTLKDLEKWNEKIEEKVKEEGLDYYEQEFEIVSYNDMLSYETYTGMPSRYPHWSFGKAYEKQKTLYNYDLVGLPYEMVINSNPCLAYLMKENTFLLQILTMAHVYGHNDFFKNNRLFTLGTDASYTLQMFKNDADIIRGYIKDPSIGNAKVEHILDAAHAIRYQTSRVVGIKRLSDSQIKKNIINDFNKEIDNRDPYEPIKERKEPNLNKIPLEPEDDLVYFIQNHARLEEWERNVIEIVRKETFYFIPQIETKIMNEGWASFWHYTILNELNLPEGLHLEFIKRHNDVIAPLFGSLNPYYLGFMLLKDIEKRYGREKIFEVRKIERDESFIRRYLTREICEELNLFQYSNKNGEYTIDDVADEKGWINIRNSICNSCGMNNIPLIRVIDMSTKDNTLTLEHVYDGRELNLNYAESTLKYIVDLWKGKVVLITKLEGKEYRITCDESKRIFEA</sequence>
<comment type="caution">
    <text evidence="3">The sequence shown here is derived from an EMBL/GenBank/DDBJ whole genome shotgun (WGS) entry which is preliminary data.</text>
</comment>
<proteinExistence type="predicted"/>
<dbReference type="Pfam" id="PF04293">
    <property type="entry name" value="SpoVR"/>
    <property type="match status" value="1"/>
</dbReference>
<organism evidence="3 4">
    <name type="scientific">Clostridium neuense</name>
    <dbReference type="NCBI Taxonomy" id="1728934"/>
    <lineage>
        <taxon>Bacteria</taxon>
        <taxon>Bacillati</taxon>
        <taxon>Bacillota</taxon>
        <taxon>Clostridia</taxon>
        <taxon>Eubacteriales</taxon>
        <taxon>Clostridiaceae</taxon>
        <taxon>Clostridium</taxon>
    </lineage>
</organism>
<dbReference type="PANTHER" id="PTHR30029:SF2">
    <property type="entry name" value="STAGE V SPORULATION PROTEIN R"/>
    <property type="match status" value="1"/>
</dbReference>
<dbReference type="Proteomes" id="UP001623592">
    <property type="component" value="Unassembled WGS sequence"/>
</dbReference>
<feature type="domain" description="SpoVR protein-like N-terminal" evidence="1">
    <location>
        <begin position="21"/>
        <end position="401"/>
    </location>
</feature>
<feature type="domain" description="SpoVR-like C-terminal" evidence="2">
    <location>
        <begin position="404"/>
        <end position="454"/>
    </location>
</feature>